<dbReference type="Proteomes" id="UP000812961">
    <property type="component" value="Unassembled WGS sequence"/>
</dbReference>
<evidence type="ECO:0000259" key="2">
    <source>
        <dbReference type="PROSITE" id="PS50102"/>
    </source>
</evidence>
<dbReference type="EMBL" id="JAICCF010000004">
    <property type="protein sequence ID" value="MBW8687317.1"/>
    <property type="molecule type" value="Genomic_DNA"/>
</dbReference>
<dbReference type="PANTHER" id="PTHR48027">
    <property type="entry name" value="HETEROGENEOUS NUCLEAR RIBONUCLEOPROTEIN 87F-RELATED"/>
    <property type="match status" value="1"/>
</dbReference>
<evidence type="ECO:0000313" key="4">
    <source>
        <dbReference type="Proteomes" id="UP000812961"/>
    </source>
</evidence>
<sequence>MSNINEDDLYASFSPFGSIISCKVIRDKYTGSSRGFAFIDMEEEEGQKAISGMDRQEINGRPVNVSVARERAPRPSDRRY</sequence>
<name>A0ABS7GL04_9BACT</name>
<dbReference type="Gene3D" id="3.30.70.330">
    <property type="match status" value="1"/>
</dbReference>
<dbReference type="InterPro" id="IPR000504">
    <property type="entry name" value="RRM_dom"/>
</dbReference>
<dbReference type="InterPro" id="IPR035979">
    <property type="entry name" value="RBD_domain_sf"/>
</dbReference>
<dbReference type="PROSITE" id="PS50102">
    <property type="entry name" value="RRM"/>
    <property type="match status" value="1"/>
</dbReference>
<dbReference type="InterPro" id="IPR012677">
    <property type="entry name" value="Nucleotide-bd_a/b_plait_sf"/>
</dbReference>
<organism evidence="3 4">
    <name type="scientific">Chitinophaga rhizophila</name>
    <dbReference type="NCBI Taxonomy" id="2866212"/>
    <lineage>
        <taxon>Bacteria</taxon>
        <taxon>Pseudomonadati</taxon>
        <taxon>Bacteroidota</taxon>
        <taxon>Chitinophagia</taxon>
        <taxon>Chitinophagales</taxon>
        <taxon>Chitinophagaceae</taxon>
        <taxon>Chitinophaga</taxon>
    </lineage>
</organism>
<keyword evidence="4" id="KW-1185">Reference proteome</keyword>
<gene>
    <name evidence="3" type="ORF">K1Y79_23480</name>
</gene>
<protein>
    <submittedName>
        <fullName evidence="3">RNA-binding protein</fullName>
    </submittedName>
</protein>
<dbReference type="SUPFAM" id="SSF54928">
    <property type="entry name" value="RNA-binding domain, RBD"/>
    <property type="match status" value="1"/>
</dbReference>
<keyword evidence="1" id="KW-0694">RNA-binding</keyword>
<dbReference type="InterPro" id="IPR052462">
    <property type="entry name" value="SLIRP/GR-RBP-like"/>
</dbReference>
<proteinExistence type="predicted"/>
<reference evidence="3 4" key="1">
    <citation type="submission" date="2021-08" db="EMBL/GenBank/DDBJ databases">
        <title>The genome sequence of Chitinophaga sp. B61.</title>
        <authorList>
            <person name="Zhang X."/>
        </authorList>
    </citation>
    <scope>NUCLEOTIDE SEQUENCE [LARGE SCALE GENOMIC DNA]</scope>
    <source>
        <strain evidence="3 4">B61</strain>
    </source>
</reference>
<dbReference type="Pfam" id="PF00076">
    <property type="entry name" value="RRM_1"/>
    <property type="match status" value="1"/>
</dbReference>
<evidence type="ECO:0000256" key="1">
    <source>
        <dbReference type="ARBA" id="ARBA00022884"/>
    </source>
</evidence>
<accession>A0ABS7GL04</accession>
<evidence type="ECO:0000313" key="3">
    <source>
        <dbReference type="EMBL" id="MBW8687317.1"/>
    </source>
</evidence>
<feature type="domain" description="RRM" evidence="2">
    <location>
        <begin position="1"/>
        <end position="70"/>
    </location>
</feature>
<comment type="caution">
    <text evidence="3">The sequence shown here is derived from an EMBL/GenBank/DDBJ whole genome shotgun (WGS) entry which is preliminary data.</text>
</comment>
<dbReference type="SMART" id="SM00360">
    <property type="entry name" value="RRM"/>
    <property type="match status" value="1"/>
</dbReference>